<dbReference type="Gramene" id="KZM93150">
    <property type="protein sequence ID" value="KZM93150"/>
    <property type="gene ID" value="DCAR_016395"/>
</dbReference>
<dbReference type="NCBIfam" id="TIGR01640">
    <property type="entry name" value="F_box_assoc_1"/>
    <property type="match status" value="1"/>
</dbReference>
<evidence type="ECO:0000259" key="1">
    <source>
        <dbReference type="PROSITE" id="PS50181"/>
    </source>
</evidence>
<reference evidence="2" key="1">
    <citation type="journal article" date="2016" name="Nat. Genet.">
        <title>A high-quality carrot genome assembly provides new insights into carotenoid accumulation and asterid genome evolution.</title>
        <authorList>
            <person name="Iorizzo M."/>
            <person name="Ellison S."/>
            <person name="Senalik D."/>
            <person name="Zeng P."/>
            <person name="Satapoomin P."/>
            <person name="Huang J."/>
            <person name="Bowman M."/>
            <person name="Iovene M."/>
            <person name="Sanseverino W."/>
            <person name="Cavagnaro P."/>
            <person name="Yildiz M."/>
            <person name="Macko-Podgorni A."/>
            <person name="Moranska E."/>
            <person name="Grzebelus E."/>
            <person name="Grzebelus D."/>
            <person name="Ashrafi H."/>
            <person name="Zheng Z."/>
            <person name="Cheng S."/>
            <person name="Spooner D."/>
            <person name="Van Deynze A."/>
            <person name="Simon P."/>
        </authorList>
    </citation>
    <scope>NUCLEOTIDE SEQUENCE [LARGE SCALE GENOMIC DNA]</scope>
    <source>
        <tissue evidence="2">Leaf</tissue>
    </source>
</reference>
<organism evidence="2">
    <name type="scientific">Daucus carota subsp. sativus</name>
    <name type="common">Carrot</name>
    <dbReference type="NCBI Taxonomy" id="79200"/>
    <lineage>
        <taxon>Eukaryota</taxon>
        <taxon>Viridiplantae</taxon>
        <taxon>Streptophyta</taxon>
        <taxon>Embryophyta</taxon>
        <taxon>Tracheophyta</taxon>
        <taxon>Spermatophyta</taxon>
        <taxon>Magnoliopsida</taxon>
        <taxon>eudicotyledons</taxon>
        <taxon>Gunneridae</taxon>
        <taxon>Pentapetalae</taxon>
        <taxon>asterids</taxon>
        <taxon>campanulids</taxon>
        <taxon>Apiales</taxon>
        <taxon>Apiaceae</taxon>
        <taxon>Apioideae</taxon>
        <taxon>Scandiceae</taxon>
        <taxon>Daucinae</taxon>
        <taxon>Daucus</taxon>
        <taxon>Daucus sect. Daucus</taxon>
    </lineage>
</organism>
<dbReference type="STRING" id="79200.A0A162A0D8"/>
<dbReference type="EMBL" id="LNRQ01000005">
    <property type="protein sequence ID" value="KZM93150.1"/>
    <property type="molecule type" value="Genomic_DNA"/>
</dbReference>
<sequence>MHSTLRKVCSDSSTMNLPSELLAEVFSRVPIKTIINCRSVCKRWRKILAEPYFANLHLPRSAAGIIIHQGLSNPYVDILKMAELNDKADHHDIHHEYPLMKFMPRLGLEDGVMWLSGSINGLICLGSEKTICICNPITRECIFIPDQKFIGKSHATLHHGFGYVESSDQYKVVRFYKGSFSASEGSYELGCEVYTLGTRMWKNLGHVPFYIGGYGDGICVGGNLHWLASHQKETADDERLCTFDLERESFQLTAGPVVPQVVGYTTYRNLGILGGCLCVCDNTPDLEFAIWVMKDYGVTESWSKEIVIHTDFLYWGTLDEEVYPLKVLKDGTILMYCEEHELFTYHPGTTTTQDHTFPDGDYKTYNAMVYVPSFVSLRSTFMLENVLVL</sequence>
<dbReference type="SMART" id="SM00256">
    <property type="entry name" value="FBOX"/>
    <property type="match status" value="1"/>
</dbReference>
<dbReference type="Gene3D" id="1.20.1280.50">
    <property type="match status" value="1"/>
</dbReference>
<dbReference type="PANTHER" id="PTHR31672">
    <property type="entry name" value="BNACNNG10540D PROTEIN"/>
    <property type="match status" value="1"/>
</dbReference>
<dbReference type="OMA" id="RIAICKC"/>
<dbReference type="AlphaFoldDB" id="A0A162A0D8"/>
<comment type="caution">
    <text evidence="2">The sequence shown here is derived from an EMBL/GenBank/DDBJ whole genome shotgun (WGS) entry which is preliminary data.</text>
</comment>
<dbReference type="InterPro" id="IPR050796">
    <property type="entry name" value="SCF_F-box_component"/>
</dbReference>
<feature type="domain" description="F-box" evidence="1">
    <location>
        <begin position="11"/>
        <end position="56"/>
    </location>
</feature>
<protein>
    <recommendedName>
        <fullName evidence="1">F-box domain-containing protein</fullName>
    </recommendedName>
</protein>
<dbReference type="PANTHER" id="PTHR31672:SF13">
    <property type="entry name" value="F-BOX PROTEIN CPR30-LIKE"/>
    <property type="match status" value="1"/>
</dbReference>
<dbReference type="InterPro" id="IPR001810">
    <property type="entry name" value="F-box_dom"/>
</dbReference>
<dbReference type="InterPro" id="IPR017451">
    <property type="entry name" value="F-box-assoc_interact_dom"/>
</dbReference>
<accession>A0A162A0D8</accession>
<dbReference type="InterPro" id="IPR036047">
    <property type="entry name" value="F-box-like_dom_sf"/>
</dbReference>
<dbReference type="SUPFAM" id="SSF81383">
    <property type="entry name" value="F-box domain"/>
    <property type="match status" value="1"/>
</dbReference>
<evidence type="ECO:0000313" key="2">
    <source>
        <dbReference type="EMBL" id="KZM93150.1"/>
    </source>
</evidence>
<proteinExistence type="predicted"/>
<gene>
    <name evidence="2" type="ORF">DCAR_016395</name>
</gene>
<dbReference type="InterPro" id="IPR013187">
    <property type="entry name" value="F-box-assoc_dom_typ3"/>
</dbReference>
<name>A0A162A0D8_DAUCS</name>
<dbReference type="OrthoDB" id="610337at2759"/>
<dbReference type="PROSITE" id="PS50181">
    <property type="entry name" value="FBOX"/>
    <property type="match status" value="1"/>
</dbReference>
<dbReference type="Pfam" id="PF08268">
    <property type="entry name" value="FBA_3"/>
    <property type="match status" value="1"/>
</dbReference>
<dbReference type="Pfam" id="PF00646">
    <property type="entry name" value="F-box"/>
    <property type="match status" value="1"/>
</dbReference>
<dbReference type="CDD" id="cd22157">
    <property type="entry name" value="F-box_AtFBW1-like"/>
    <property type="match status" value="1"/>
</dbReference>